<comment type="similarity">
    <text evidence="2">Belongs to the cytochrome c oxidase subunit 2 family.</text>
</comment>
<dbReference type="GO" id="GO:0004129">
    <property type="term" value="F:cytochrome-c oxidase activity"/>
    <property type="evidence" value="ECO:0007669"/>
    <property type="project" value="UniProtKB-EC"/>
</dbReference>
<dbReference type="eggNOG" id="COG1622">
    <property type="taxonomic scope" value="Bacteria"/>
</dbReference>
<comment type="caution">
    <text evidence="7">The sequence shown here is derived from an EMBL/GenBank/DDBJ whole genome shotgun (WGS) entry which is preliminary data.</text>
</comment>
<comment type="catalytic activity">
    <reaction evidence="4">
        <text>4 Fe(II)-[cytochrome c] + O2 + 8 H(+)(in) = 4 Fe(III)-[cytochrome c] + 2 H2O + 4 H(+)(out)</text>
        <dbReference type="Rhea" id="RHEA:11436"/>
        <dbReference type="Rhea" id="RHEA-COMP:10350"/>
        <dbReference type="Rhea" id="RHEA-COMP:14399"/>
        <dbReference type="ChEBI" id="CHEBI:15377"/>
        <dbReference type="ChEBI" id="CHEBI:15378"/>
        <dbReference type="ChEBI" id="CHEBI:15379"/>
        <dbReference type="ChEBI" id="CHEBI:29033"/>
        <dbReference type="ChEBI" id="CHEBI:29034"/>
        <dbReference type="EC" id="7.1.1.9"/>
    </reaction>
</comment>
<keyword evidence="5" id="KW-1133">Transmembrane helix</keyword>
<dbReference type="GO" id="GO:0042773">
    <property type="term" value="P:ATP synthesis coupled electron transport"/>
    <property type="evidence" value="ECO:0007669"/>
    <property type="project" value="TreeGrafter"/>
</dbReference>
<keyword evidence="8" id="KW-1185">Reference proteome</keyword>
<gene>
    <name evidence="7" type="ORF">HPO_05962</name>
</gene>
<feature type="domain" description="Cytochrome oxidase subunit II copper A binding" evidence="6">
    <location>
        <begin position="63"/>
        <end position="178"/>
    </location>
</feature>
<sequence length="185" mass="19959">MFLAGAAGLTVFVMALLALSFGRPRAVSERRWTWGLGVWFSLAILSGMLVAGVAVGERLVPRDAAIEVHAHAQQWSWTFTHPGPDGAMVEAGRDLHIPAGQPVDVRITSADVIHSFWVPRLAGKMDAIPGRENVLRIQAASPGIYEGRCAEFCGIGYATHRFRVIAHDPAEWPADVPAPAEEASE</sequence>
<accession>A0A062VAU2</accession>
<evidence type="ECO:0000313" key="8">
    <source>
        <dbReference type="Proteomes" id="UP000027100"/>
    </source>
</evidence>
<name>A0A062VAU2_9PROT</name>
<dbReference type="GO" id="GO:0005507">
    <property type="term" value="F:copper ion binding"/>
    <property type="evidence" value="ECO:0007669"/>
    <property type="project" value="InterPro"/>
</dbReference>
<evidence type="ECO:0000313" key="7">
    <source>
        <dbReference type="EMBL" id="KCZ99458.1"/>
    </source>
</evidence>
<dbReference type="SUPFAM" id="SSF49503">
    <property type="entry name" value="Cupredoxins"/>
    <property type="match status" value="1"/>
</dbReference>
<feature type="transmembrane region" description="Helical" evidence="5">
    <location>
        <begin position="32"/>
        <end position="55"/>
    </location>
</feature>
<keyword evidence="3 5" id="KW-0472">Membrane</keyword>
<dbReference type="InterPro" id="IPR045187">
    <property type="entry name" value="CcO_II"/>
</dbReference>
<dbReference type="Pfam" id="PF00116">
    <property type="entry name" value="COX2"/>
    <property type="match status" value="1"/>
</dbReference>
<dbReference type="Gene3D" id="2.60.40.420">
    <property type="entry name" value="Cupredoxins - blue copper proteins"/>
    <property type="match status" value="1"/>
</dbReference>
<dbReference type="PANTHER" id="PTHR22888">
    <property type="entry name" value="CYTOCHROME C OXIDASE, SUBUNIT II"/>
    <property type="match status" value="1"/>
</dbReference>
<dbReference type="STRING" id="1280954.HPO_05962"/>
<dbReference type="PATRIC" id="fig|1280954.3.peg.1219"/>
<evidence type="ECO:0000256" key="3">
    <source>
        <dbReference type="ARBA" id="ARBA00023136"/>
    </source>
</evidence>
<evidence type="ECO:0000259" key="6">
    <source>
        <dbReference type="PROSITE" id="PS50857"/>
    </source>
</evidence>
<dbReference type="Proteomes" id="UP000027100">
    <property type="component" value="Unassembled WGS sequence"/>
</dbReference>
<evidence type="ECO:0000256" key="2">
    <source>
        <dbReference type="ARBA" id="ARBA00007866"/>
    </source>
</evidence>
<dbReference type="PROSITE" id="PS50857">
    <property type="entry name" value="COX2_CUA"/>
    <property type="match status" value="1"/>
</dbReference>
<proteinExistence type="inferred from homology"/>
<evidence type="ECO:0000256" key="4">
    <source>
        <dbReference type="ARBA" id="ARBA00047816"/>
    </source>
</evidence>
<protein>
    <submittedName>
        <fullName evidence="7">QoxB, quinol oxidase subunit II</fullName>
    </submittedName>
</protein>
<dbReference type="InterPro" id="IPR008972">
    <property type="entry name" value="Cupredoxin"/>
</dbReference>
<comment type="subcellular location">
    <subcellularLocation>
        <location evidence="1">Membrane</location>
    </subcellularLocation>
</comment>
<dbReference type="PANTHER" id="PTHR22888:SF9">
    <property type="entry name" value="CYTOCHROME C OXIDASE SUBUNIT 2"/>
    <property type="match status" value="1"/>
</dbReference>
<evidence type="ECO:0000256" key="5">
    <source>
        <dbReference type="SAM" id="Phobius"/>
    </source>
</evidence>
<dbReference type="EMBL" id="ARYM01000005">
    <property type="protein sequence ID" value="KCZ99458.1"/>
    <property type="molecule type" value="Genomic_DNA"/>
</dbReference>
<keyword evidence="5" id="KW-0812">Transmembrane</keyword>
<dbReference type="InterPro" id="IPR002429">
    <property type="entry name" value="CcO_II-like_C"/>
</dbReference>
<dbReference type="AlphaFoldDB" id="A0A062VAU2"/>
<dbReference type="GO" id="GO:0016020">
    <property type="term" value="C:membrane"/>
    <property type="evidence" value="ECO:0007669"/>
    <property type="project" value="UniProtKB-SubCell"/>
</dbReference>
<organism evidence="7 8">
    <name type="scientific">Hyphomonas polymorpha PS728</name>
    <dbReference type="NCBI Taxonomy" id="1280954"/>
    <lineage>
        <taxon>Bacteria</taxon>
        <taxon>Pseudomonadati</taxon>
        <taxon>Pseudomonadota</taxon>
        <taxon>Alphaproteobacteria</taxon>
        <taxon>Hyphomonadales</taxon>
        <taxon>Hyphomonadaceae</taxon>
        <taxon>Hyphomonas</taxon>
    </lineage>
</organism>
<reference evidence="7 8" key="1">
    <citation type="journal article" date="2014" name="Antonie Van Leeuwenhoek">
        <title>Hyphomonas beringensis sp. nov. and Hyphomonas chukchiensis sp. nov., isolated from surface seawater of the Bering Sea and Chukchi Sea.</title>
        <authorList>
            <person name="Li C."/>
            <person name="Lai Q."/>
            <person name="Li G."/>
            <person name="Dong C."/>
            <person name="Wang J."/>
            <person name="Liao Y."/>
            <person name="Shao Z."/>
        </authorList>
    </citation>
    <scope>NUCLEOTIDE SEQUENCE [LARGE SCALE GENOMIC DNA]</scope>
    <source>
        <strain evidence="7 8">PS728</strain>
    </source>
</reference>
<evidence type="ECO:0000256" key="1">
    <source>
        <dbReference type="ARBA" id="ARBA00004370"/>
    </source>
</evidence>